<keyword evidence="4" id="KW-1185">Reference proteome</keyword>
<evidence type="ECO:0000256" key="2">
    <source>
        <dbReference type="SAM" id="SignalP"/>
    </source>
</evidence>
<gene>
    <name evidence="3" type="ORF">AFUS01_LOCUS30238</name>
</gene>
<dbReference type="EMBL" id="CAJVCH010460792">
    <property type="protein sequence ID" value="CAG7819812.1"/>
    <property type="molecule type" value="Genomic_DNA"/>
</dbReference>
<comment type="caution">
    <text evidence="3">The sequence shown here is derived from an EMBL/GenBank/DDBJ whole genome shotgun (WGS) entry which is preliminary data.</text>
</comment>
<feature type="region of interest" description="Disordered" evidence="1">
    <location>
        <begin position="15"/>
        <end position="34"/>
    </location>
</feature>
<evidence type="ECO:0000313" key="4">
    <source>
        <dbReference type="Proteomes" id="UP000708208"/>
    </source>
</evidence>
<name>A0A8J2KU83_9HEXA</name>
<reference evidence="3" key="1">
    <citation type="submission" date="2021-06" db="EMBL/GenBank/DDBJ databases">
        <authorList>
            <person name="Hodson N. C."/>
            <person name="Mongue J. A."/>
            <person name="Jaron S. K."/>
        </authorList>
    </citation>
    <scope>NUCLEOTIDE SEQUENCE</scope>
</reference>
<evidence type="ECO:0000256" key="1">
    <source>
        <dbReference type="SAM" id="MobiDB-lite"/>
    </source>
</evidence>
<accession>A0A8J2KU83</accession>
<proteinExistence type="predicted"/>
<protein>
    <submittedName>
        <fullName evidence="3">Uncharacterized protein</fullName>
    </submittedName>
</protein>
<feature type="chain" id="PRO_5035154799" evidence="2">
    <location>
        <begin position="17"/>
        <end position="131"/>
    </location>
</feature>
<feature type="non-terminal residue" evidence="3">
    <location>
        <position position="1"/>
    </location>
</feature>
<dbReference type="AlphaFoldDB" id="A0A8J2KU83"/>
<feature type="signal peptide" evidence="2">
    <location>
        <begin position="1"/>
        <end position="16"/>
    </location>
</feature>
<organism evidence="3 4">
    <name type="scientific">Allacma fusca</name>
    <dbReference type="NCBI Taxonomy" id="39272"/>
    <lineage>
        <taxon>Eukaryota</taxon>
        <taxon>Metazoa</taxon>
        <taxon>Ecdysozoa</taxon>
        <taxon>Arthropoda</taxon>
        <taxon>Hexapoda</taxon>
        <taxon>Collembola</taxon>
        <taxon>Symphypleona</taxon>
        <taxon>Sminthuridae</taxon>
        <taxon>Allacma</taxon>
    </lineage>
</organism>
<keyword evidence="2" id="KW-0732">Signal</keyword>
<feature type="compositionally biased region" description="Polar residues" evidence="1">
    <location>
        <begin position="17"/>
        <end position="34"/>
    </location>
</feature>
<dbReference type="Proteomes" id="UP000708208">
    <property type="component" value="Unassembled WGS sequence"/>
</dbReference>
<evidence type="ECO:0000313" key="3">
    <source>
        <dbReference type="EMBL" id="CAG7819812.1"/>
    </source>
</evidence>
<sequence>NILYHLLLVSLAGVGGQSNESSNLTHTSQGKKNSSFNRKTLSQLTWASIPNLTDNDLLPNGQGLGEYELPFNMSSKFVYYLAGYDFDDQPIWIIEAGNWNILEPLNNGRAKELDIYFKQFAFRALREIRKR</sequence>